<feature type="domain" description="Endonuclease/exonuclease/phosphatase" evidence="2">
    <location>
        <begin position="48"/>
        <end position="109"/>
    </location>
</feature>
<protein>
    <recommendedName>
        <fullName evidence="2">Endonuclease/exonuclease/phosphatase domain-containing protein</fullName>
    </recommendedName>
</protein>
<evidence type="ECO:0000313" key="4">
    <source>
        <dbReference type="Proteomes" id="UP000299102"/>
    </source>
</evidence>
<dbReference type="GO" id="GO:0003824">
    <property type="term" value="F:catalytic activity"/>
    <property type="evidence" value="ECO:0007669"/>
    <property type="project" value="InterPro"/>
</dbReference>
<gene>
    <name evidence="3" type="ORF">EVAR_37898_1</name>
</gene>
<dbReference type="OrthoDB" id="410155at2759"/>
<feature type="region of interest" description="Disordered" evidence="1">
    <location>
        <begin position="114"/>
        <end position="164"/>
    </location>
</feature>
<accession>A0A4C1Y561</accession>
<proteinExistence type="predicted"/>
<evidence type="ECO:0000313" key="3">
    <source>
        <dbReference type="EMBL" id="GBP71058.1"/>
    </source>
</evidence>
<dbReference type="AlphaFoldDB" id="A0A4C1Y561"/>
<dbReference type="InterPro" id="IPR036691">
    <property type="entry name" value="Endo/exonu/phosph_ase_sf"/>
</dbReference>
<dbReference type="SUPFAM" id="SSF56219">
    <property type="entry name" value="DNase I-like"/>
    <property type="match status" value="1"/>
</dbReference>
<name>A0A4C1Y561_EUMVA</name>
<evidence type="ECO:0000256" key="1">
    <source>
        <dbReference type="SAM" id="MobiDB-lite"/>
    </source>
</evidence>
<comment type="caution">
    <text evidence="3">The sequence shown here is derived from an EMBL/GenBank/DDBJ whole genome shotgun (WGS) entry which is preliminary data.</text>
</comment>
<organism evidence="3 4">
    <name type="scientific">Eumeta variegata</name>
    <name type="common">Bagworm moth</name>
    <name type="synonym">Eumeta japonica</name>
    <dbReference type="NCBI Taxonomy" id="151549"/>
    <lineage>
        <taxon>Eukaryota</taxon>
        <taxon>Metazoa</taxon>
        <taxon>Ecdysozoa</taxon>
        <taxon>Arthropoda</taxon>
        <taxon>Hexapoda</taxon>
        <taxon>Insecta</taxon>
        <taxon>Pterygota</taxon>
        <taxon>Neoptera</taxon>
        <taxon>Endopterygota</taxon>
        <taxon>Lepidoptera</taxon>
        <taxon>Glossata</taxon>
        <taxon>Ditrysia</taxon>
        <taxon>Tineoidea</taxon>
        <taxon>Psychidae</taxon>
        <taxon>Oiketicinae</taxon>
        <taxon>Eumeta</taxon>
    </lineage>
</organism>
<feature type="compositionally biased region" description="Basic residues" evidence="1">
    <location>
        <begin position="114"/>
        <end position="127"/>
    </location>
</feature>
<evidence type="ECO:0000259" key="2">
    <source>
        <dbReference type="Pfam" id="PF14529"/>
    </source>
</evidence>
<dbReference type="Gene3D" id="3.60.10.10">
    <property type="entry name" value="Endonuclease/exonuclease/phosphatase"/>
    <property type="match status" value="1"/>
</dbReference>
<feature type="compositionally biased region" description="Basic residues" evidence="1">
    <location>
        <begin position="155"/>
        <end position="164"/>
    </location>
</feature>
<reference evidence="3 4" key="1">
    <citation type="journal article" date="2019" name="Commun. Biol.">
        <title>The bagworm genome reveals a unique fibroin gene that provides high tensile strength.</title>
        <authorList>
            <person name="Kono N."/>
            <person name="Nakamura H."/>
            <person name="Ohtoshi R."/>
            <person name="Tomita M."/>
            <person name="Numata K."/>
            <person name="Arakawa K."/>
        </authorList>
    </citation>
    <scope>NUCLEOTIDE SEQUENCE [LARGE SCALE GENOMIC DNA]</scope>
</reference>
<dbReference type="InterPro" id="IPR005135">
    <property type="entry name" value="Endo/exonuclease/phosphatase"/>
</dbReference>
<dbReference type="Proteomes" id="UP000299102">
    <property type="component" value="Unassembled WGS sequence"/>
</dbReference>
<sequence>MGGMALCYERTLHCCPIDLLQIKNIEGTGCNVTRNNHHGLSLSLPTKKLLWSDLEVLLTLEDAVILIGDLNSNSYDWKCINSNSNGDKLAKLTDEFRLRSHLASHADTLPRHRYTHCRHPRHHSSKRRSTESQLHRDIPLARFRSPAHPPEARASRRRNPTQGK</sequence>
<feature type="compositionally biased region" description="Basic and acidic residues" evidence="1">
    <location>
        <begin position="128"/>
        <end position="139"/>
    </location>
</feature>
<keyword evidence="4" id="KW-1185">Reference proteome</keyword>
<dbReference type="Pfam" id="PF14529">
    <property type="entry name" value="Exo_endo_phos_2"/>
    <property type="match status" value="1"/>
</dbReference>
<dbReference type="EMBL" id="BGZK01001095">
    <property type="protein sequence ID" value="GBP71058.1"/>
    <property type="molecule type" value="Genomic_DNA"/>
</dbReference>